<dbReference type="Proteomes" id="UP000054047">
    <property type="component" value="Unassembled WGS sequence"/>
</dbReference>
<reference evidence="1 2" key="1">
    <citation type="submission" date="2013-12" db="EMBL/GenBank/DDBJ databases">
        <title>Draft genome of the parsitic nematode Ancylostoma duodenale.</title>
        <authorList>
            <person name="Mitreva M."/>
        </authorList>
    </citation>
    <scope>NUCLEOTIDE SEQUENCE [LARGE SCALE GENOMIC DNA]</scope>
    <source>
        <strain evidence="1 2">Zhejiang</strain>
    </source>
</reference>
<proteinExistence type="predicted"/>
<dbReference type="OrthoDB" id="5793387at2759"/>
<dbReference type="AlphaFoldDB" id="A0A0C2HF42"/>
<sequence length="179" mass="20001">MLCLTFKSFSRAFRHFKGCMGGEYSACIAPSYFVTASVPILQSYQFVSIFNQMHYVCGAGMQSESSSDDPSIKYLAYLHVSVYLDNEDCMSTTWGGETGDLLNACRYSFEQKGDKLPDNACFLANTFTSCFEQQFQQGCGLDARDTQFWGCEYARVEVFTRFPQCEVSCVLPYAGGIIG</sequence>
<evidence type="ECO:0000313" key="2">
    <source>
        <dbReference type="Proteomes" id="UP000054047"/>
    </source>
</evidence>
<protein>
    <submittedName>
        <fullName evidence="1">Uncharacterized protein</fullName>
    </submittedName>
</protein>
<dbReference type="PANTHER" id="PTHR34311:SF10">
    <property type="entry name" value="NEMATODE SPECIFIC PEPTIDE FAMILY-RELATED"/>
    <property type="match status" value="1"/>
</dbReference>
<organism evidence="1 2">
    <name type="scientific">Ancylostoma duodenale</name>
    <dbReference type="NCBI Taxonomy" id="51022"/>
    <lineage>
        <taxon>Eukaryota</taxon>
        <taxon>Metazoa</taxon>
        <taxon>Ecdysozoa</taxon>
        <taxon>Nematoda</taxon>
        <taxon>Chromadorea</taxon>
        <taxon>Rhabditida</taxon>
        <taxon>Rhabditina</taxon>
        <taxon>Rhabditomorpha</taxon>
        <taxon>Strongyloidea</taxon>
        <taxon>Ancylostomatidae</taxon>
        <taxon>Ancylostomatinae</taxon>
        <taxon>Ancylostoma</taxon>
    </lineage>
</organism>
<gene>
    <name evidence="1" type="ORF">ANCDUO_01483</name>
</gene>
<evidence type="ECO:0000313" key="1">
    <source>
        <dbReference type="EMBL" id="KIH68181.1"/>
    </source>
</evidence>
<dbReference type="PANTHER" id="PTHR34311">
    <property type="entry name" value="PROTEIN CBG21698-RELATED"/>
    <property type="match status" value="1"/>
</dbReference>
<keyword evidence="2" id="KW-1185">Reference proteome</keyword>
<accession>A0A0C2HF42</accession>
<name>A0A0C2HF42_9BILA</name>
<dbReference type="EMBL" id="KN726447">
    <property type="protein sequence ID" value="KIH68181.1"/>
    <property type="molecule type" value="Genomic_DNA"/>
</dbReference>